<accession>A0A9Q8V7N9</accession>
<dbReference type="Proteomes" id="UP000829364">
    <property type="component" value="Chromosome 1"/>
</dbReference>
<keyword evidence="3" id="KW-1185">Reference proteome</keyword>
<reference evidence="2" key="1">
    <citation type="submission" date="2021-11" db="EMBL/GenBank/DDBJ databases">
        <title>Purpureocillium_takamizusanense_genome.</title>
        <authorList>
            <person name="Nguyen N.-H."/>
        </authorList>
    </citation>
    <scope>NUCLEOTIDE SEQUENCE</scope>
    <source>
        <strain evidence="2">PT3</strain>
    </source>
</reference>
<dbReference type="KEGG" id="ptkz:JDV02_001266"/>
<dbReference type="OrthoDB" id="10536117at2759"/>
<proteinExistence type="predicted"/>
<dbReference type="EMBL" id="CP086354">
    <property type="protein sequence ID" value="UNI14661.1"/>
    <property type="molecule type" value="Genomic_DNA"/>
</dbReference>
<name>A0A9Q8V7N9_9HYPO</name>
<evidence type="ECO:0000256" key="1">
    <source>
        <dbReference type="SAM" id="MobiDB-lite"/>
    </source>
</evidence>
<evidence type="ECO:0000313" key="2">
    <source>
        <dbReference type="EMBL" id="UNI14661.1"/>
    </source>
</evidence>
<sequence>MCEAREVFCRRAHCRGVIGWHILRPCETAYATLITLDDAVAIGCGGGGSGLEGNVGSGGGSGSSSATRWNWAAFTSGCKVPKVVSRRRCETTCCVACVRRAMDDVPAEIDGCDDDDGAAVGKNTGGPGRSLLARRVTTAWEKGRDLLWEVGWRESRRWPLEAERLTFVEQKDALSPTKELMDALLHPFDDDDDEGAATEHWQHWQQHQQQTDTADVAPMRPPPYMPPSTQQVAGYVSPSVFLTEEFQPDLATFAFGPWAPTLGHAGEVVEGFFLDSNNTTAAQPGYDANANANDGGYAEMQLPFDGFVPGQGEEELWNALLVGGGGAPDWGQEDAQGTTTNELRRQRHDADEDDERRKRQRLV</sequence>
<dbReference type="AlphaFoldDB" id="A0A9Q8V7N9"/>
<organism evidence="2 3">
    <name type="scientific">Purpureocillium takamizusanense</name>
    <dbReference type="NCBI Taxonomy" id="2060973"/>
    <lineage>
        <taxon>Eukaryota</taxon>
        <taxon>Fungi</taxon>
        <taxon>Dikarya</taxon>
        <taxon>Ascomycota</taxon>
        <taxon>Pezizomycotina</taxon>
        <taxon>Sordariomycetes</taxon>
        <taxon>Hypocreomycetidae</taxon>
        <taxon>Hypocreales</taxon>
        <taxon>Ophiocordycipitaceae</taxon>
        <taxon>Purpureocillium</taxon>
    </lineage>
</organism>
<dbReference type="RefSeq" id="XP_047838142.1">
    <property type="nucleotide sequence ID" value="XM_047982180.1"/>
</dbReference>
<protein>
    <submittedName>
        <fullName evidence="2">Uncharacterized protein</fullName>
    </submittedName>
</protein>
<gene>
    <name evidence="2" type="ORF">JDV02_001266</name>
</gene>
<feature type="region of interest" description="Disordered" evidence="1">
    <location>
        <begin position="324"/>
        <end position="363"/>
    </location>
</feature>
<evidence type="ECO:0000313" key="3">
    <source>
        <dbReference type="Proteomes" id="UP000829364"/>
    </source>
</evidence>
<dbReference type="GeneID" id="72063229"/>